<organism evidence="6 7">
    <name type="scientific">Alicyclobacillus sacchari</name>
    <dbReference type="NCBI Taxonomy" id="392010"/>
    <lineage>
        <taxon>Bacteria</taxon>
        <taxon>Bacillati</taxon>
        <taxon>Bacillota</taxon>
        <taxon>Bacilli</taxon>
        <taxon>Bacillales</taxon>
        <taxon>Alicyclobacillaceae</taxon>
        <taxon>Alicyclobacillus</taxon>
    </lineage>
</organism>
<evidence type="ECO:0000256" key="3">
    <source>
        <dbReference type="ARBA" id="ARBA00023054"/>
    </source>
</evidence>
<comment type="caution">
    <text evidence="6">The sequence shown here is derived from an EMBL/GenBank/DDBJ whole genome shotgun (WGS) entry which is preliminary data.</text>
</comment>
<dbReference type="PANTHER" id="PTHR30563:SF0">
    <property type="entry name" value="DNA RECOMBINATION PROTEIN RMUC"/>
    <property type="match status" value="1"/>
</dbReference>
<dbReference type="AlphaFoldDB" id="A0A4R8LQC7"/>
<dbReference type="EMBL" id="SORF01000004">
    <property type="protein sequence ID" value="TDY49740.1"/>
    <property type="molecule type" value="Genomic_DNA"/>
</dbReference>
<keyword evidence="3 5" id="KW-0175">Coiled coil</keyword>
<dbReference type="GO" id="GO:0006310">
    <property type="term" value="P:DNA recombination"/>
    <property type="evidence" value="ECO:0007669"/>
    <property type="project" value="UniProtKB-KW"/>
</dbReference>
<dbReference type="RefSeq" id="WP_134159228.1">
    <property type="nucleotide sequence ID" value="NZ_BSUS01000001.1"/>
</dbReference>
<sequence length="451" mass="50869">MNTAIALISLGNFILLIWLVAVRGSASPKADRELGAHFERLERGLREEITASREESNRAAREARMELTTQVQGLSQSLIRTLSDGSNRTAQAIALQQQGLIDAIGEMSRQQKGMLDSFSKQLADLAQLNASQLEQLREAVERRLRYLQEENSNKLEQMRMTVDEKLHQTLERRLGESFQLVSERLEQVHQGLGEMQSLAAGVGDLKKVLSNVKSRGTMGELQLETILEQILSPEQYARQVAIRQDSQERVDFAVRLPGKDDGEAPVWLPIDAKFPLDDYQRLQEAQEAGDLELLREAAKALENRMKLEAKSIHDKYIHPPMTTDFALMFLPVEGLFAEVLRRSGLWETLQREYRVIITGPTTITALLNSLQLGFRTLAIEKRSSEVWKLLGVVKSEFGKFGDVLEKTQKKLLEASNTIDKATVRSRAIERQLRSVEASPLAEEPTWLESKG</sequence>
<comment type="function">
    <text evidence="1">Involved in DNA recombination.</text>
</comment>
<accession>A0A4R8LQC7</accession>
<evidence type="ECO:0000256" key="4">
    <source>
        <dbReference type="ARBA" id="ARBA00023172"/>
    </source>
</evidence>
<keyword evidence="7" id="KW-1185">Reference proteome</keyword>
<protein>
    <submittedName>
        <fullName evidence="6">DNA recombination protein RmuC</fullName>
    </submittedName>
</protein>
<dbReference type="PANTHER" id="PTHR30563">
    <property type="entry name" value="DNA RECOMBINATION PROTEIN RMUC"/>
    <property type="match status" value="1"/>
</dbReference>
<dbReference type="InterPro" id="IPR003798">
    <property type="entry name" value="DNA_recombination_RmuC"/>
</dbReference>
<keyword evidence="4" id="KW-0233">DNA recombination</keyword>
<evidence type="ECO:0000256" key="2">
    <source>
        <dbReference type="ARBA" id="ARBA00009840"/>
    </source>
</evidence>
<reference evidence="6 7" key="1">
    <citation type="submission" date="2019-03" db="EMBL/GenBank/DDBJ databases">
        <title>Genomic Encyclopedia of Type Strains, Phase IV (KMG-IV): sequencing the most valuable type-strain genomes for metagenomic binning, comparative biology and taxonomic classification.</title>
        <authorList>
            <person name="Goeker M."/>
        </authorList>
    </citation>
    <scope>NUCLEOTIDE SEQUENCE [LARGE SCALE GENOMIC DNA]</scope>
    <source>
        <strain evidence="6 7">DSM 17974</strain>
    </source>
</reference>
<gene>
    <name evidence="6" type="ORF">C7445_104253</name>
</gene>
<evidence type="ECO:0000256" key="5">
    <source>
        <dbReference type="SAM" id="Coils"/>
    </source>
</evidence>
<evidence type="ECO:0000256" key="1">
    <source>
        <dbReference type="ARBA" id="ARBA00003416"/>
    </source>
</evidence>
<dbReference type="OrthoDB" id="370725at2"/>
<dbReference type="Pfam" id="PF02646">
    <property type="entry name" value="RmuC"/>
    <property type="match status" value="1"/>
</dbReference>
<feature type="coiled-coil region" evidence="5">
    <location>
        <begin position="122"/>
        <end position="157"/>
    </location>
</feature>
<comment type="similarity">
    <text evidence="2">Belongs to the RmuC family.</text>
</comment>
<proteinExistence type="inferred from homology"/>
<name>A0A4R8LQC7_9BACL</name>
<evidence type="ECO:0000313" key="6">
    <source>
        <dbReference type="EMBL" id="TDY49740.1"/>
    </source>
</evidence>
<dbReference type="Proteomes" id="UP000294581">
    <property type="component" value="Unassembled WGS sequence"/>
</dbReference>
<evidence type="ECO:0000313" key="7">
    <source>
        <dbReference type="Proteomes" id="UP000294581"/>
    </source>
</evidence>